<proteinExistence type="predicted"/>
<reference evidence="1 2" key="1">
    <citation type="submission" date="2017-04" db="EMBL/GenBank/DDBJ databases">
        <authorList>
            <person name="Afonso C.L."/>
            <person name="Miller P.J."/>
            <person name="Scott M.A."/>
            <person name="Spackman E."/>
            <person name="Goraichik I."/>
            <person name="Dimitrov K.M."/>
            <person name="Suarez D.L."/>
            <person name="Swayne D.E."/>
        </authorList>
    </citation>
    <scope>NUCLEOTIDE SEQUENCE [LARGE SCALE GENOMIC DNA]</scope>
    <source>
        <strain evidence="1 2">11</strain>
    </source>
</reference>
<evidence type="ECO:0000313" key="1">
    <source>
        <dbReference type="EMBL" id="SMG07752.1"/>
    </source>
</evidence>
<sequence>MEHSAFHRISSELHWLSKTTTRKLTHVVHCKNLPPSITSWSLKGSICDYCALYLPEGLFILVRTVDELLLLREANQAWLELRLATSRNVTAPYICKEGESIYISYVMVEEGKLRFVVRSLASGVWNSQEAGRKLHSPQGQWKVKQSAFSLGDAHMLYGLLQLHIEEEQLDILVCVRINLLDVQSAHWQELGRHYGGTGDWQLSLARDEGNLHHASWGIPIDDSHGCHYYYCTLHAMRPRPVLVWKEEGTQSSVPHFIFGNGLMLLLFMREDGHMVYGISLDQGRHWQRANWISFGDKSSFLFTQITGVRDEQYYPMTALGVGDPEYRIFNWFDLCCPWLFWQNENPYVLHHALEAQLSYLHSLIKEKAADWVYEVTHLAEQKAAIDQQLQRIMVQWETLEHKEKELESRLRLLATADDMEHLPLRHIR</sequence>
<protein>
    <recommendedName>
        <fullName evidence="3">BNR repeat-containing family member</fullName>
    </recommendedName>
</protein>
<keyword evidence="2" id="KW-1185">Reference proteome</keyword>
<dbReference type="Proteomes" id="UP000193834">
    <property type="component" value="Unassembled WGS sequence"/>
</dbReference>
<name>A0A1X7I1G8_9BACL</name>
<evidence type="ECO:0000313" key="2">
    <source>
        <dbReference type="Proteomes" id="UP000193834"/>
    </source>
</evidence>
<gene>
    <name evidence="1" type="ORF">SAMN06295960_0017</name>
</gene>
<evidence type="ECO:0008006" key="3">
    <source>
        <dbReference type="Google" id="ProtNLM"/>
    </source>
</evidence>
<dbReference type="AlphaFoldDB" id="A0A1X7I1G8"/>
<accession>A0A1X7I1G8</accession>
<organism evidence="1 2">
    <name type="scientific">Paenibacillus aquistagni</name>
    <dbReference type="NCBI Taxonomy" id="1852522"/>
    <lineage>
        <taxon>Bacteria</taxon>
        <taxon>Bacillati</taxon>
        <taxon>Bacillota</taxon>
        <taxon>Bacilli</taxon>
        <taxon>Bacillales</taxon>
        <taxon>Paenibacillaceae</taxon>
        <taxon>Paenibacillus</taxon>
    </lineage>
</organism>
<dbReference type="STRING" id="1852522.SAMN06295960_0017"/>
<dbReference type="EMBL" id="FXAZ01000001">
    <property type="protein sequence ID" value="SMG07752.1"/>
    <property type="molecule type" value="Genomic_DNA"/>
</dbReference>
<dbReference type="RefSeq" id="WP_085492348.1">
    <property type="nucleotide sequence ID" value="NZ_FXAZ01000001.1"/>
</dbReference>